<accession>A0AAW3ZWA7</accession>
<dbReference type="EMBL" id="LIWG01000013">
    <property type="protein sequence ID" value="MBE3608753.1"/>
    <property type="molecule type" value="Genomic_DNA"/>
</dbReference>
<dbReference type="InterPro" id="IPR025272">
    <property type="entry name" value="SocA_Panacea"/>
</dbReference>
<sequence>MKALDVSKYILTKCNKDGQPISNLQLQKMLYYIQYEFLTNYGKPLFDDDFEAWKFGPVIPVIYYEYSHMGAFKIGADYEGCDKILSNMTQEEINTLNQIIVDKRDINAWRLVDNTHKSGKAWDIVFKNGDGIGDTISKEQIRENAF</sequence>
<name>A0AAW3ZWA7_9BACT</name>
<protein>
    <submittedName>
        <fullName evidence="2">DUF4065 domain-containing protein</fullName>
    </submittedName>
</protein>
<evidence type="ECO:0000313" key="2">
    <source>
        <dbReference type="EMBL" id="MBE3608753.1"/>
    </source>
</evidence>
<dbReference type="RefSeq" id="WP_170017087.1">
    <property type="nucleotide sequence ID" value="NZ_JADBHR010000021.1"/>
</dbReference>
<evidence type="ECO:0000313" key="3">
    <source>
        <dbReference type="Proteomes" id="UP000650616"/>
    </source>
</evidence>
<feature type="domain" description="Antitoxin SocA-like Panacea" evidence="1">
    <location>
        <begin position="26"/>
        <end position="122"/>
    </location>
</feature>
<keyword evidence="3" id="KW-1185">Reference proteome</keyword>
<evidence type="ECO:0000259" key="1">
    <source>
        <dbReference type="Pfam" id="PF13274"/>
    </source>
</evidence>
<dbReference type="Proteomes" id="UP000650616">
    <property type="component" value="Unassembled WGS sequence"/>
</dbReference>
<dbReference type="AlphaFoldDB" id="A0AAW3ZWA7"/>
<proteinExistence type="predicted"/>
<gene>
    <name evidence="2" type="ORF">CCAL9337_08480</name>
</gene>
<reference evidence="2 3" key="1">
    <citation type="submission" date="2015-08" db="EMBL/GenBank/DDBJ databases">
        <title>Comparative genomics of the Campylobacter concisus group.</title>
        <authorList>
            <person name="Yee E."/>
            <person name="Chapman M.H."/>
            <person name="Huynh S."/>
            <person name="Bono J.L."/>
            <person name="On S.L."/>
            <person name="St Leger J."/>
            <person name="Foster G."/>
            <person name="Parker C.T."/>
            <person name="Miller W.G."/>
        </authorList>
    </citation>
    <scope>NUCLEOTIDE SEQUENCE [LARGE SCALE GENOMIC DNA]</scope>
    <source>
        <strain evidence="2 3">RM9337</strain>
    </source>
</reference>
<comment type="caution">
    <text evidence="2">The sequence shown here is derived from an EMBL/GenBank/DDBJ whole genome shotgun (WGS) entry which is preliminary data.</text>
</comment>
<organism evidence="2 3">
    <name type="scientific">Campylobacter californiensis</name>
    <dbReference type="NCBI Taxonomy" id="1032243"/>
    <lineage>
        <taxon>Bacteria</taxon>
        <taxon>Pseudomonadati</taxon>
        <taxon>Campylobacterota</taxon>
        <taxon>Epsilonproteobacteria</taxon>
        <taxon>Campylobacterales</taxon>
        <taxon>Campylobacteraceae</taxon>
        <taxon>Campylobacter</taxon>
    </lineage>
</organism>
<dbReference type="Pfam" id="PF13274">
    <property type="entry name" value="SocA_Panacea"/>
    <property type="match status" value="1"/>
</dbReference>